<dbReference type="GO" id="GO:0043069">
    <property type="term" value="P:negative regulation of programmed cell death"/>
    <property type="evidence" value="ECO:0007669"/>
    <property type="project" value="UniProtKB-ARBA"/>
</dbReference>
<dbReference type="GO" id="GO:0034045">
    <property type="term" value="C:phagophore assembly site membrane"/>
    <property type="evidence" value="ECO:0007669"/>
    <property type="project" value="UniProtKB-SubCell"/>
</dbReference>
<evidence type="ECO:0000313" key="20">
    <source>
        <dbReference type="EMBL" id="CAE1174076.1"/>
    </source>
</evidence>
<dbReference type="GO" id="GO:0044233">
    <property type="term" value="C:mitochondria-associated endoplasmic reticulum membrane contact site"/>
    <property type="evidence" value="ECO:0007669"/>
    <property type="project" value="TreeGrafter"/>
</dbReference>
<dbReference type="GO" id="GO:0002376">
    <property type="term" value="P:immune system process"/>
    <property type="evidence" value="ECO:0007669"/>
    <property type="project" value="UniProtKB-KW"/>
</dbReference>
<evidence type="ECO:0000256" key="7">
    <source>
        <dbReference type="ARBA" id="ARBA00022703"/>
    </source>
</evidence>
<dbReference type="Gene3D" id="3.10.20.620">
    <property type="match status" value="1"/>
</dbReference>
<dbReference type="InterPro" id="IPR007239">
    <property type="entry name" value="Atg5"/>
</dbReference>
<dbReference type="InterPro" id="IPR048939">
    <property type="entry name" value="ATG5_UblA"/>
</dbReference>
<evidence type="ECO:0000259" key="19">
    <source>
        <dbReference type="Pfam" id="PF20638"/>
    </source>
</evidence>
<dbReference type="GO" id="GO:0034274">
    <property type="term" value="C:Atg12-Atg5-Atg16 complex"/>
    <property type="evidence" value="ECO:0007669"/>
    <property type="project" value="TreeGrafter"/>
</dbReference>
<keyword evidence="9" id="KW-0391">Immunity</keyword>
<dbReference type="FunFam" id="3.10.20.620:FF:000001">
    <property type="entry name" value="Autophagy related 5"/>
    <property type="match status" value="1"/>
</dbReference>
<gene>
    <name evidence="20" type="ORF">SPHA_12943</name>
</gene>
<keyword evidence="5" id="KW-0963">Cytoplasm</keyword>
<evidence type="ECO:0000256" key="2">
    <source>
        <dbReference type="ARBA" id="ARBA00004623"/>
    </source>
</evidence>
<evidence type="ECO:0000259" key="17">
    <source>
        <dbReference type="Pfam" id="PF04106"/>
    </source>
</evidence>
<dbReference type="FunFam" id="1.10.246.190:FF:000001">
    <property type="entry name" value="Autophagy related 5"/>
    <property type="match status" value="1"/>
</dbReference>
<evidence type="ECO:0000256" key="14">
    <source>
        <dbReference type="ARBA" id="ARBA00093583"/>
    </source>
</evidence>
<feature type="transmembrane region" description="Helical" evidence="16">
    <location>
        <begin position="40"/>
        <end position="60"/>
    </location>
</feature>
<evidence type="ECO:0000256" key="9">
    <source>
        <dbReference type="ARBA" id="ARBA00022859"/>
    </source>
</evidence>
<organism evidence="20 21">
    <name type="scientific">Acanthosepion pharaonis</name>
    <name type="common">Pharaoh cuttlefish</name>
    <name type="synonym">Sepia pharaonis</name>
    <dbReference type="NCBI Taxonomy" id="158019"/>
    <lineage>
        <taxon>Eukaryota</taxon>
        <taxon>Metazoa</taxon>
        <taxon>Spiralia</taxon>
        <taxon>Lophotrochozoa</taxon>
        <taxon>Mollusca</taxon>
        <taxon>Cephalopoda</taxon>
        <taxon>Coleoidea</taxon>
        <taxon>Decapodiformes</taxon>
        <taxon>Sepiida</taxon>
        <taxon>Sepiina</taxon>
        <taxon>Sepiidae</taxon>
        <taxon>Acanthosepion</taxon>
    </lineage>
</organism>
<comment type="caution">
    <text evidence="20">The sequence shown here is derived from an EMBL/GenBank/DDBJ whole genome shotgun (WGS) entry which is preliminary data.</text>
</comment>
<dbReference type="Pfam" id="PF20637">
    <property type="entry name" value="ATG5_HBR"/>
    <property type="match status" value="1"/>
</dbReference>
<dbReference type="GO" id="GO:0061908">
    <property type="term" value="C:phagophore"/>
    <property type="evidence" value="ECO:0007669"/>
    <property type="project" value="TreeGrafter"/>
</dbReference>
<evidence type="ECO:0000256" key="4">
    <source>
        <dbReference type="ARBA" id="ARBA00015616"/>
    </source>
</evidence>
<evidence type="ECO:0000313" key="21">
    <source>
        <dbReference type="Proteomes" id="UP000597762"/>
    </source>
</evidence>
<keyword evidence="10" id="KW-0007">Acetylation</keyword>
<dbReference type="InterPro" id="IPR042526">
    <property type="entry name" value="Atg5_HR"/>
</dbReference>
<protein>
    <recommendedName>
        <fullName evidence="4 15">Autophagy protein 5</fullName>
    </recommendedName>
</protein>
<comment type="function">
    <text evidence="13">May play an important role in the apoptotic process, possibly within the modified cytoskeleton. Its expression is a relatively late event in the apoptotic process, occurring downstream of caspase activity. Plays a crucial role in IFN-gamma-induced autophagic cell death by interacting with FADD.</text>
</comment>
<feature type="transmembrane region" description="Helical" evidence="16">
    <location>
        <begin position="67"/>
        <end position="88"/>
    </location>
</feature>
<keyword evidence="12 15" id="KW-0472">Membrane</keyword>
<dbReference type="Gene3D" id="3.10.20.90">
    <property type="entry name" value="Phosphatidylinositol 3-kinase Catalytic Subunit, Chain A, domain 1"/>
    <property type="match status" value="1"/>
</dbReference>
<dbReference type="EMBL" id="CAHIKZ030000433">
    <property type="protein sequence ID" value="CAE1174076.1"/>
    <property type="molecule type" value="Genomic_DNA"/>
</dbReference>
<dbReference type="GO" id="GO:0006915">
    <property type="term" value="P:apoptotic process"/>
    <property type="evidence" value="ECO:0007669"/>
    <property type="project" value="UniProtKB-KW"/>
</dbReference>
<feature type="domain" description="Autophagy protein ATG5 alpha-helical bundle region" evidence="18">
    <location>
        <begin position="214"/>
        <end position="269"/>
    </location>
</feature>
<evidence type="ECO:0000256" key="10">
    <source>
        <dbReference type="ARBA" id="ARBA00022990"/>
    </source>
</evidence>
<dbReference type="FunFam" id="3.10.20.90:FF:000100">
    <property type="entry name" value="Autophagy related 5"/>
    <property type="match status" value="1"/>
</dbReference>
<dbReference type="PANTHER" id="PTHR13040">
    <property type="entry name" value="AUTOPHAGY PROTEIN 5"/>
    <property type="match status" value="1"/>
</dbReference>
<feature type="transmembrane region" description="Helical" evidence="16">
    <location>
        <begin position="12"/>
        <end position="34"/>
    </location>
</feature>
<name>A0A812BA41_ACAPH</name>
<evidence type="ECO:0000256" key="13">
    <source>
        <dbReference type="ARBA" id="ARBA00025421"/>
    </source>
</evidence>
<dbReference type="PANTHER" id="PTHR13040:SF2">
    <property type="entry name" value="AUTOPHAGY PROTEIN 5"/>
    <property type="match status" value="1"/>
</dbReference>
<dbReference type="GO" id="GO:0000045">
    <property type="term" value="P:autophagosome assembly"/>
    <property type="evidence" value="ECO:0007669"/>
    <property type="project" value="UniProtKB-ARBA"/>
</dbReference>
<dbReference type="GO" id="GO:0000422">
    <property type="term" value="P:autophagy of mitochondrion"/>
    <property type="evidence" value="ECO:0007669"/>
    <property type="project" value="TreeGrafter"/>
</dbReference>
<dbReference type="Gene3D" id="1.10.246.190">
    <property type="entry name" value="Autophagy protein Apg5, helix rich domain"/>
    <property type="match status" value="1"/>
</dbReference>
<evidence type="ECO:0000256" key="16">
    <source>
        <dbReference type="SAM" id="Phobius"/>
    </source>
</evidence>
<evidence type="ECO:0000256" key="3">
    <source>
        <dbReference type="ARBA" id="ARBA00006910"/>
    </source>
</evidence>
<keyword evidence="7" id="KW-0053">Apoptosis</keyword>
<dbReference type="InterPro" id="IPR048940">
    <property type="entry name" value="ATG5_HBR"/>
</dbReference>
<keyword evidence="6 15" id="KW-1017">Isopeptide bond</keyword>
<keyword evidence="8 15" id="KW-0832">Ubl conjugation</keyword>
<evidence type="ECO:0000256" key="8">
    <source>
        <dbReference type="ARBA" id="ARBA00022843"/>
    </source>
</evidence>
<evidence type="ECO:0000256" key="12">
    <source>
        <dbReference type="ARBA" id="ARBA00023136"/>
    </source>
</evidence>
<accession>A0A812BA41</accession>
<dbReference type="Proteomes" id="UP000597762">
    <property type="component" value="Unassembled WGS sequence"/>
</dbReference>
<evidence type="ECO:0000256" key="6">
    <source>
        <dbReference type="ARBA" id="ARBA00022499"/>
    </source>
</evidence>
<keyword evidence="16" id="KW-1133">Transmembrane helix</keyword>
<evidence type="ECO:0000256" key="5">
    <source>
        <dbReference type="ARBA" id="ARBA00022490"/>
    </source>
</evidence>
<dbReference type="GO" id="GO:0034727">
    <property type="term" value="P:piecemeal microautophagy of the nucleus"/>
    <property type="evidence" value="ECO:0007669"/>
    <property type="project" value="TreeGrafter"/>
</dbReference>
<dbReference type="GO" id="GO:0005776">
    <property type="term" value="C:autophagosome"/>
    <property type="evidence" value="ECO:0007669"/>
    <property type="project" value="TreeGrafter"/>
</dbReference>
<keyword evidence="21" id="KW-1185">Reference proteome</keyword>
<evidence type="ECO:0000256" key="1">
    <source>
        <dbReference type="ARBA" id="ARBA00004496"/>
    </source>
</evidence>
<dbReference type="AlphaFoldDB" id="A0A812BA41"/>
<evidence type="ECO:0000256" key="11">
    <source>
        <dbReference type="ARBA" id="ARBA00023006"/>
    </source>
</evidence>
<feature type="domain" description="Autophagy protein ATG5 UblA" evidence="19">
    <location>
        <begin position="113"/>
        <end position="199"/>
    </location>
</feature>
<reference evidence="20" key="1">
    <citation type="submission" date="2021-01" db="EMBL/GenBank/DDBJ databases">
        <authorList>
            <person name="Li R."/>
            <person name="Bekaert M."/>
        </authorList>
    </citation>
    <scope>NUCLEOTIDE SEQUENCE</scope>
    <source>
        <strain evidence="20">Farmed</strain>
    </source>
</reference>
<keyword evidence="11 15" id="KW-0072">Autophagy</keyword>
<sequence>MVSASITISVSITLNVSFYITASIPASITVSIPASFTASIFASITVFLSASIIVSIFASITKFIHLGFFFFSLSFCFSSPCLFLQSLFNICCEYIRCNKPRFKLLRFGLVKVIKFHTHEIVNEQPDPYYYYLLVPRLSYFPLVTDKVQKYFQKFLDTEKPGEFWLEFDGQPLKWHYPVGVLFDLYGSEESLPWKLTIHFQNFPEEELLHCPNKEVVESHFMSMVKEADALKHRSLVINGMQKKDHKQLWLGLLNDKFDQFWSVNRKLMESGEEKFKYIPYKAYMSDGSYNQQLFKPVDENGTVQVLADLIRQTLPELDAEESKSKVQVITQGIEVPWETPILWLCEHLSYPDNFLHICVHQ</sequence>
<dbReference type="OrthoDB" id="272162at2759"/>
<evidence type="ECO:0000256" key="15">
    <source>
        <dbReference type="RuleBase" id="RU361202"/>
    </source>
</evidence>
<proteinExistence type="inferred from homology"/>
<dbReference type="Pfam" id="PF04106">
    <property type="entry name" value="ATG5_UblB"/>
    <property type="match status" value="1"/>
</dbReference>
<comment type="subunit">
    <text evidence="15">Conjugated with ATG12.</text>
</comment>
<feature type="domain" description="Autophagy protein ATG5 UblB" evidence="17">
    <location>
        <begin position="277"/>
        <end position="359"/>
    </location>
</feature>
<dbReference type="InterPro" id="IPR042527">
    <property type="entry name" value="Atg5_UblA_dom_sf"/>
</dbReference>
<dbReference type="GO" id="GO:0006995">
    <property type="term" value="P:cellular response to nitrogen starvation"/>
    <property type="evidence" value="ECO:0007669"/>
    <property type="project" value="TreeGrafter"/>
</dbReference>
<comment type="similarity">
    <text evidence="3 15">Belongs to the ATG5 family.</text>
</comment>
<comment type="function">
    <text evidence="15">Involved in autophagic vesicle formation.</text>
</comment>
<dbReference type="GO" id="GO:0019776">
    <property type="term" value="F:Atg8-family ligase activity"/>
    <property type="evidence" value="ECO:0007669"/>
    <property type="project" value="TreeGrafter"/>
</dbReference>
<evidence type="ECO:0000259" key="18">
    <source>
        <dbReference type="Pfam" id="PF20637"/>
    </source>
</evidence>
<comment type="subcellular location">
    <subcellularLocation>
        <location evidence="1">Cytoplasm</location>
    </subcellularLocation>
    <subcellularLocation>
        <location evidence="2 15">Preautophagosomal structure membrane</location>
        <topology evidence="2 15">Peripheral membrane protein</topology>
    </subcellularLocation>
</comment>
<dbReference type="Pfam" id="PF20638">
    <property type="entry name" value="ATG5_UblA"/>
    <property type="match status" value="1"/>
</dbReference>
<keyword evidence="16" id="KW-0812">Transmembrane</keyword>
<comment type="subunit">
    <text evidence="14">Forms a conjugate with ATG12. Part of the minor complex composed of 4 sets of ATG12-ATG5 and ATG16L1 (400 kDa); this complex interacts with ATG3 leading to disruption of ATG7 interaction and promotion of ATG8-like proteins lipidation. Forms an 800-kDa complex composed of ATG12-ATG5 and ATG16L2. The ATG12-ATG5 conjugate interacts with RAB33A; this interaction is bridged by ATG16L1 and promotes ATG12-ATG5-ATG16L1 complex recruitment to phagophores. Interacts with TECPR1; the interaction is direct and does not take place when ATG16L1 is associated with the ATG5-ATG12 conjugate. Interacts with DHX58/RIG-1, IFIH1/MDA5 and MAVS/IPS-1 in monomeric form as well as in ATG12-ATG5 conjugate form. The interaction with MAVS is further enhanced upon vesicular stomatitis virus (VSV) infection. Interacts with ATG3. Interacts with ATG7 and ATG10. Interacts with FADD. Interacts with Bassoon/BSN; this interaction is important for the regulation of presynaptic autophagy. Interacts with ATG16L2.</text>
</comment>
<dbReference type="InterPro" id="IPR048318">
    <property type="entry name" value="ATG5_UblB"/>
</dbReference>